<evidence type="ECO:0000313" key="11">
    <source>
        <dbReference type="Proteomes" id="UP000231092"/>
    </source>
</evidence>
<dbReference type="SUPFAM" id="SSF55021">
    <property type="entry name" value="ACT-like"/>
    <property type="match status" value="1"/>
</dbReference>
<keyword evidence="4" id="KW-0547">Nucleotide-binding</keyword>
<evidence type="ECO:0000256" key="7">
    <source>
        <dbReference type="ARBA" id="ARBA00022970"/>
    </source>
</evidence>
<keyword evidence="8" id="KW-0472">Membrane</keyword>
<evidence type="ECO:0000313" key="10">
    <source>
        <dbReference type="EMBL" id="PJJ27665.1"/>
    </source>
</evidence>
<proteinExistence type="inferred from homology"/>
<dbReference type="Proteomes" id="UP000231092">
    <property type="component" value="Unassembled WGS sequence"/>
</dbReference>
<sequence>MQSAEPIIQLVGLGKEFRTTGGPIKALDDINLSIEQGEIFGIIGLSGAGKSTLVRCINYLEIPTSGDVLFENKSLASMRPQEQRLARQSMGMIFQQFNLLAQRNVLQNVCFPLEIAKAPKKEGLKRAMELLEIVGLKDRAKAYPAQLSGGQKQRVAIARALATNPKVLLCDEATSALDPNTTKSILGLLKNINKSMGVTVVVITHEMSVIEAICDRVAIIDQSHIAEVGSVKEIFSEPKSKIGRQLILGEAAEQVSRFGGSRRVRISFDGRSSFEPVLANMILACKVPVNIMHAETRDINGTAMGQMVIQLPDNEVDQNRVLSYLKTAGITHEEVKKHDL</sequence>
<dbReference type="FunFam" id="3.40.50.300:FF:000056">
    <property type="entry name" value="Cell division ATP-binding protein FtsE"/>
    <property type="match status" value="1"/>
</dbReference>
<keyword evidence="2" id="KW-0813">Transport</keyword>
<dbReference type="SMART" id="SM00382">
    <property type="entry name" value="AAA"/>
    <property type="match status" value="1"/>
</dbReference>
<evidence type="ECO:0000256" key="5">
    <source>
        <dbReference type="ARBA" id="ARBA00022840"/>
    </source>
</evidence>
<evidence type="ECO:0000256" key="1">
    <source>
        <dbReference type="ARBA" id="ARBA00005417"/>
    </source>
</evidence>
<keyword evidence="6" id="KW-1278">Translocase</keyword>
<keyword evidence="5 10" id="KW-0067">ATP-binding</keyword>
<dbReference type="SUPFAM" id="SSF52540">
    <property type="entry name" value="P-loop containing nucleoside triphosphate hydrolases"/>
    <property type="match status" value="1"/>
</dbReference>
<dbReference type="InterPro" id="IPR027417">
    <property type="entry name" value="P-loop_NTPase"/>
</dbReference>
<dbReference type="CDD" id="cd03258">
    <property type="entry name" value="ABC_MetN_methionine_transporter"/>
    <property type="match status" value="1"/>
</dbReference>
<dbReference type="InterPro" id="IPR041701">
    <property type="entry name" value="MetN_ABC"/>
</dbReference>
<dbReference type="GO" id="GO:0006865">
    <property type="term" value="P:amino acid transport"/>
    <property type="evidence" value="ECO:0007669"/>
    <property type="project" value="UniProtKB-KW"/>
</dbReference>
<dbReference type="PROSITE" id="PS50893">
    <property type="entry name" value="ABC_TRANSPORTER_2"/>
    <property type="match status" value="1"/>
</dbReference>
<dbReference type="InterPro" id="IPR045865">
    <property type="entry name" value="ACT-like_dom_sf"/>
</dbReference>
<dbReference type="SMART" id="SM00930">
    <property type="entry name" value="NIL"/>
    <property type="match status" value="1"/>
</dbReference>
<dbReference type="EMBL" id="PGET01000001">
    <property type="protein sequence ID" value="PJJ27665.1"/>
    <property type="molecule type" value="Genomic_DNA"/>
</dbReference>
<accession>A0A2M8Z2J4</accession>
<dbReference type="Pfam" id="PF09383">
    <property type="entry name" value="NIL"/>
    <property type="match status" value="1"/>
</dbReference>
<dbReference type="PANTHER" id="PTHR43166:SF30">
    <property type="entry name" value="METHIONINE IMPORT ATP-BINDING PROTEIN METN"/>
    <property type="match status" value="1"/>
</dbReference>
<dbReference type="InterPro" id="IPR050086">
    <property type="entry name" value="MetN_ABC_transporter-like"/>
</dbReference>
<comment type="similarity">
    <text evidence="1">Belongs to the ABC transporter superfamily.</text>
</comment>
<dbReference type="InterPro" id="IPR017871">
    <property type="entry name" value="ABC_transporter-like_CS"/>
</dbReference>
<dbReference type="Pfam" id="PF00005">
    <property type="entry name" value="ABC_tran"/>
    <property type="match status" value="1"/>
</dbReference>
<dbReference type="InterPro" id="IPR003439">
    <property type="entry name" value="ABC_transporter-like_ATP-bd"/>
</dbReference>
<dbReference type="RefSeq" id="WP_242976873.1">
    <property type="nucleotide sequence ID" value="NZ_PGET01000001.1"/>
</dbReference>
<dbReference type="PANTHER" id="PTHR43166">
    <property type="entry name" value="AMINO ACID IMPORT ATP-BINDING PROTEIN"/>
    <property type="match status" value="1"/>
</dbReference>
<evidence type="ECO:0000256" key="8">
    <source>
        <dbReference type="ARBA" id="ARBA00023136"/>
    </source>
</evidence>
<dbReference type="GO" id="GO:0016887">
    <property type="term" value="F:ATP hydrolysis activity"/>
    <property type="evidence" value="ECO:0007669"/>
    <property type="project" value="InterPro"/>
</dbReference>
<dbReference type="AlphaFoldDB" id="A0A2M8Z2J4"/>
<dbReference type="InterPro" id="IPR003593">
    <property type="entry name" value="AAA+_ATPase"/>
</dbReference>
<evidence type="ECO:0000259" key="9">
    <source>
        <dbReference type="PROSITE" id="PS50893"/>
    </source>
</evidence>
<dbReference type="Gene3D" id="3.30.70.260">
    <property type="match status" value="1"/>
</dbReference>
<comment type="caution">
    <text evidence="10">The sequence shown here is derived from an EMBL/GenBank/DDBJ whole genome shotgun (WGS) entry which is preliminary data.</text>
</comment>
<protein>
    <submittedName>
        <fullName evidence="10">D-methionine transport system ATP-binding protein</fullName>
    </submittedName>
</protein>
<dbReference type="Gene3D" id="3.40.50.300">
    <property type="entry name" value="P-loop containing nucleotide triphosphate hydrolases"/>
    <property type="match status" value="1"/>
</dbReference>
<evidence type="ECO:0000256" key="3">
    <source>
        <dbReference type="ARBA" id="ARBA00022475"/>
    </source>
</evidence>
<dbReference type="GO" id="GO:0005886">
    <property type="term" value="C:plasma membrane"/>
    <property type="evidence" value="ECO:0007669"/>
    <property type="project" value="UniProtKB-ARBA"/>
</dbReference>
<feature type="domain" description="ABC transporter" evidence="9">
    <location>
        <begin position="8"/>
        <end position="247"/>
    </location>
</feature>
<dbReference type="InterPro" id="IPR018449">
    <property type="entry name" value="NIL_domain"/>
</dbReference>
<dbReference type="PROSITE" id="PS00211">
    <property type="entry name" value="ABC_TRANSPORTER_1"/>
    <property type="match status" value="1"/>
</dbReference>
<evidence type="ECO:0000256" key="4">
    <source>
        <dbReference type="ARBA" id="ARBA00022741"/>
    </source>
</evidence>
<reference evidence="10 11" key="1">
    <citation type="submission" date="2017-11" db="EMBL/GenBank/DDBJ databases">
        <title>Understudied soil microbes with underappreciated capabilities: Untangling the Clostridium saccharolyticum group.</title>
        <authorList>
            <person name="Leschine S."/>
        </authorList>
    </citation>
    <scope>NUCLEOTIDE SEQUENCE [LARGE SCALE GENOMIC DNA]</scope>
    <source>
        <strain evidence="10 11">18A</strain>
    </source>
</reference>
<keyword evidence="3" id="KW-1003">Cell membrane</keyword>
<evidence type="ECO:0000256" key="6">
    <source>
        <dbReference type="ARBA" id="ARBA00022967"/>
    </source>
</evidence>
<evidence type="ECO:0000256" key="2">
    <source>
        <dbReference type="ARBA" id="ARBA00022448"/>
    </source>
</evidence>
<organism evidence="10 11">
    <name type="scientific">[Clostridium] celerecrescens 18A</name>
    <dbReference type="NCBI Taxonomy" id="1286362"/>
    <lineage>
        <taxon>Bacteria</taxon>
        <taxon>Bacillati</taxon>
        <taxon>Bacillota</taxon>
        <taxon>Clostridia</taxon>
        <taxon>Lachnospirales</taxon>
        <taxon>Lachnospiraceae</taxon>
        <taxon>Lacrimispora</taxon>
    </lineage>
</organism>
<dbReference type="GO" id="GO:0005524">
    <property type="term" value="F:ATP binding"/>
    <property type="evidence" value="ECO:0007669"/>
    <property type="project" value="UniProtKB-KW"/>
</dbReference>
<keyword evidence="7" id="KW-0029">Amino-acid transport</keyword>
<name>A0A2M8Z2J4_9FIRM</name>
<gene>
    <name evidence="10" type="ORF">H171_1135</name>
</gene>